<sequence length="96" mass="11017">MSYEAMQNIAKRNHVESILSIQFNTKDLEDKLLYGYEYPSIRGSGSYLFSAKHAAPYAIVYQPGNGLYQLVNWCEQTFCELWNPDGELPPAKYSSR</sequence>
<reference evidence="1 2" key="1">
    <citation type="journal article" date="2018" name="Microbiol. Resour. Announc.">
        <title>Complete Genome Sequence of Acidithiobacillus ferridurans JCM 18981.</title>
        <authorList>
            <person name="Miyauchi T."/>
            <person name="Kouzuma A."/>
            <person name="Abe T."/>
            <person name="Watanabe K."/>
        </authorList>
    </citation>
    <scope>NUCLEOTIDE SEQUENCE [LARGE SCALE GENOMIC DNA]</scope>
    <source>
        <strain evidence="2">ATCC 33020 / DSM 29468 / JCM 18981 / 11Fe</strain>
    </source>
</reference>
<name>A0A2Z6IJI3_ACIFI</name>
<proteinExistence type="predicted"/>
<gene>
    <name evidence="1" type="ORF">AFERRID_18040</name>
</gene>
<keyword evidence="2" id="KW-1185">Reference proteome</keyword>
<dbReference type="Proteomes" id="UP000280188">
    <property type="component" value="Chromosome"/>
</dbReference>
<protein>
    <submittedName>
        <fullName evidence="1">Uncharacterized protein</fullName>
    </submittedName>
</protein>
<dbReference type="RefSeq" id="WP_126604982.1">
    <property type="nucleotide sequence ID" value="NZ_AP018795.1"/>
</dbReference>
<evidence type="ECO:0000313" key="1">
    <source>
        <dbReference type="EMBL" id="BBF65586.1"/>
    </source>
</evidence>
<organism evidence="1 2">
    <name type="scientific">Acidithiobacillus ferridurans</name>
    <dbReference type="NCBI Taxonomy" id="1232575"/>
    <lineage>
        <taxon>Bacteria</taxon>
        <taxon>Pseudomonadati</taxon>
        <taxon>Pseudomonadota</taxon>
        <taxon>Acidithiobacillia</taxon>
        <taxon>Acidithiobacillales</taxon>
        <taxon>Acidithiobacillaceae</taxon>
        <taxon>Acidithiobacillus</taxon>
    </lineage>
</organism>
<evidence type="ECO:0000313" key="2">
    <source>
        <dbReference type="Proteomes" id="UP000280188"/>
    </source>
</evidence>
<dbReference type="EMBL" id="AP018795">
    <property type="protein sequence ID" value="BBF65586.1"/>
    <property type="molecule type" value="Genomic_DNA"/>
</dbReference>
<dbReference type="KEGG" id="afj:AFERRID_18040"/>
<dbReference type="AlphaFoldDB" id="A0A2Z6IJI3"/>
<accession>A0A2Z6IJI3</accession>